<dbReference type="AlphaFoldDB" id="A0AAU7MXL3"/>
<keyword evidence="1" id="KW-0732">Signal</keyword>
<feature type="chain" id="PRO_5043919002" evidence="1">
    <location>
        <begin position="22"/>
        <end position="198"/>
    </location>
</feature>
<evidence type="ECO:0000313" key="2">
    <source>
        <dbReference type="EMBL" id="XBQ23124.1"/>
    </source>
</evidence>
<feature type="signal peptide" evidence="1">
    <location>
        <begin position="1"/>
        <end position="21"/>
    </location>
</feature>
<name>A0AAU7MXL3_9FLAO</name>
<proteinExistence type="predicted"/>
<dbReference type="RefSeq" id="WP_349351865.1">
    <property type="nucleotide sequence ID" value="NZ_CP157804.1"/>
</dbReference>
<organism evidence="2">
    <name type="scientific">Flagellimonas sp. MMG031</name>
    <dbReference type="NCBI Taxonomy" id="3158549"/>
    <lineage>
        <taxon>Bacteria</taxon>
        <taxon>Pseudomonadati</taxon>
        <taxon>Bacteroidota</taxon>
        <taxon>Flavobacteriia</taxon>
        <taxon>Flavobacteriales</taxon>
        <taxon>Flavobacteriaceae</taxon>
        <taxon>Flagellimonas</taxon>
    </lineage>
</organism>
<dbReference type="KEGG" id="fld:ABNE31_16135"/>
<gene>
    <name evidence="2" type="ORF">ABNE31_16135</name>
</gene>
<protein>
    <submittedName>
        <fullName evidence="2">Uncharacterized protein</fullName>
    </submittedName>
</protein>
<evidence type="ECO:0000256" key="1">
    <source>
        <dbReference type="SAM" id="SignalP"/>
    </source>
</evidence>
<reference evidence="2" key="1">
    <citation type="submission" date="2024-05" db="EMBL/GenBank/DDBJ databases">
        <title>Draft Genome Sequences of Flagellimonas sp. MMG031 and Marinobacter sp. MMG032 Isolated from the dinoflagellate Symbiodinium pilosum.</title>
        <authorList>
            <person name="Shikuma N.J."/>
            <person name="Farrell M.V."/>
        </authorList>
    </citation>
    <scope>NUCLEOTIDE SEQUENCE</scope>
    <source>
        <strain evidence="2">MMG031</strain>
    </source>
</reference>
<sequence>MRLFVACIILLGAFLSLNAQAYPHPQHGSNFYSSESYSVASYDFEKYGYLPDSTLTYNKEEHSVYLLKEQDTINEIGSFPISELHYSDFYVWINESPGINGVERVILVDHLFSNCGDSLTSYYFLEMSDGSIDWLPTLTTMNLGDELHYYQYRFPNEKFGVKDKVVQGFLDLTQASEFKSFEKETVFLWDGKKLIPEQ</sequence>
<dbReference type="EMBL" id="CP157804">
    <property type="protein sequence ID" value="XBQ23124.1"/>
    <property type="molecule type" value="Genomic_DNA"/>
</dbReference>
<accession>A0AAU7MXL3</accession>